<reference evidence="2" key="1">
    <citation type="submission" date="2019-01" db="EMBL/GenBank/DDBJ databases">
        <authorList>
            <consortium name="Pathogen Informatics"/>
        </authorList>
    </citation>
    <scope>NUCLEOTIDE SEQUENCE [LARGE SCALE GENOMIC DNA]</scope>
    <source>
        <strain evidence="2">NCTC10113</strain>
    </source>
</reference>
<keyword evidence="2" id="KW-0614">Plasmid</keyword>
<feature type="transmembrane region" description="Helical" evidence="1">
    <location>
        <begin position="60"/>
        <end position="82"/>
    </location>
</feature>
<feature type="transmembrane region" description="Helical" evidence="1">
    <location>
        <begin position="102"/>
        <end position="129"/>
    </location>
</feature>
<protein>
    <submittedName>
        <fullName evidence="2">Uncharacterized protein</fullName>
    </submittedName>
</protein>
<evidence type="ECO:0000313" key="2">
    <source>
        <dbReference type="EMBL" id="VEU56228.1"/>
    </source>
</evidence>
<dbReference type="EMBL" id="LR214939">
    <property type="protein sequence ID" value="VEU56228.1"/>
    <property type="molecule type" value="Genomic_DNA"/>
</dbReference>
<dbReference type="AlphaFoldDB" id="A0A448ZY99"/>
<gene>
    <name evidence="2" type="ORF">NCTC10113_01129</name>
</gene>
<keyword evidence="1" id="KW-0812">Transmembrane</keyword>
<dbReference type="RefSeq" id="WP_024544181.1">
    <property type="nucleotide sequence ID" value="NZ_LR214938.2"/>
</dbReference>
<proteinExistence type="predicted"/>
<name>A0A448ZY99_METSV</name>
<keyword evidence="1" id="KW-1133">Transmembrane helix</keyword>
<feature type="transmembrane region" description="Helical" evidence="1">
    <location>
        <begin position="6"/>
        <end position="29"/>
    </location>
</feature>
<geneLocation type="plasmid" evidence="2">
    <name>2</name>
</geneLocation>
<organism evidence="2">
    <name type="scientific">Metamycoplasma salivarium</name>
    <name type="common">Mycoplasma salivarium</name>
    <dbReference type="NCBI Taxonomy" id="2124"/>
    <lineage>
        <taxon>Bacteria</taxon>
        <taxon>Bacillati</taxon>
        <taxon>Mycoplasmatota</taxon>
        <taxon>Mycoplasmoidales</taxon>
        <taxon>Metamycoplasmataceae</taxon>
        <taxon>Metamycoplasma</taxon>
    </lineage>
</organism>
<evidence type="ECO:0000256" key="1">
    <source>
        <dbReference type="SAM" id="Phobius"/>
    </source>
</evidence>
<accession>A0A448ZY99</accession>
<sequence length="359" mass="42312">MKSFLSTGFVIIIAILGLVSLYFCIKFLINFKKSIKDTKRILGKELIIPYVQGFKVNSNAFYNILIFNILNVLLIVFTALGISASYQQGGWVDPKALPYISYYVITLTFSILLILTFNLTILIMYYVMFNYAQYIKNKKHLSDEIKSLKLSVPQISAKYPSEIKLDIEKMKNRNILATKVLSKFLHFYNQFDSLTEKQQYLTYIDQLFKLNLFEESFATIEKQKQNEASLLNQNSPTPKQNFDSLSQLEKEIIWMDNADRKGEVYQESKKLEKNLGKEQFEKKYLEYLQSVRSQDPMYSNIQKNTWLTYRDNEFEDLFYNPYSQVLYMLSDSDVVLEKPLNEFLAEYKQYLINKFYSTK</sequence>
<keyword evidence="1" id="KW-0472">Membrane</keyword>